<evidence type="ECO:0000256" key="7">
    <source>
        <dbReference type="ARBA" id="ARBA00022917"/>
    </source>
</evidence>
<dbReference type="Pfam" id="PF00587">
    <property type="entry name" value="tRNA-synt_2b"/>
    <property type="match status" value="1"/>
</dbReference>
<dbReference type="InterPro" id="IPR006195">
    <property type="entry name" value="aa-tRNA-synth_II"/>
</dbReference>
<accession>A0ABN1J676</accession>
<dbReference type="EMBL" id="BAAACF010000008">
    <property type="protein sequence ID" value="GAA0729882.1"/>
    <property type="molecule type" value="Genomic_DNA"/>
</dbReference>
<comment type="domain">
    <text evidence="10">Consists of three domains: the N-terminal catalytic domain, the editing domain and the C-terminal anticodon-binding domain.</text>
</comment>
<dbReference type="EC" id="6.1.1.15" evidence="10"/>
<dbReference type="InterPro" id="IPR036754">
    <property type="entry name" value="YbaK/aa-tRNA-synt-asso_dom_sf"/>
</dbReference>
<dbReference type="CDD" id="cd04334">
    <property type="entry name" value="ProRS-INS"/>
    <property type="match status" value="1"/>
</dbReference>
<comment type="function">
    <text evidence="10">Catalyzes the attachment of proline to tRNA(Pro) in a two-step reaction: proline is first activated by ATP to form Pro-AMP and then transferred to the acceptor end of tRNA(Pro). As ProRS can inadvertently accommodate and process non-cognate amino acids such as alanine and cysteine, to avoid such errors it has two additional distinct editing activities against alanine. One activity is designated as 'pretransfer' editing and involves the tRNA(Pro)-independent hydrolysis of activated Ala-AMP. The other activity is designated 'posttransfer' editing and involves deacylation of mischarged Ala-tRNA(Pro). The misacylated Cys-tRNA(Pro) is not edited by ProRS.</text>
</comment>
<keyword evidence="8 10" id="KW-0030">Aminoacyl-tRNA synthetase</keyword>
<dbReference type="Gene3D" id="3.30.930.10">
    <property type="entry name" value="Bira Bifunctional Protein, Domain 2"/>
    <property type="match status" value="2"/>
</dbReference>
<evidence type="ECO:0000256" key="8">
    <source>
        <dbReference type="ARBA" id="ARBA00023146"/>
    </source>
</evidence>
<evidence type="ECO:0000256" key="5">
    <source>
        <dbReference type="ARBA" id="ARBA00022741"/>
    </source>
</evidence>
<dbReference type="HAMAP" id="MF_01569">
    <property type="entry name" value="Pro_tRNA_synth_type1"/>
    <property type="match status" value="1"/>
</dbReference>
<keyword evidence="13" id="KW-1185">Reference proteome</keyword>
<dbReference type="PANTHER" id="PTHR42753">
    <property type="entry name" value="MITOCHONDRIAL RIBOSOME PROTEIN L39/PROLYL-TRNA LIGASE FAMILY MEMBER"/>
    <property type="match status" value="1"/>
</dbReference>
<protein>
    <recommendedName>
        <fullName evidence="10">Proline--tRNA ligase</fullName>
        <ecNumber evidence="10">6.1.1.15</ecNumber>
    </recommendedName>
    <alternativeName>
        <fullName evidence="10">Prolyl-tRNA synthetase</fullName>
        <shortName evidence="10">ProRS</shortName>
    </alternativeName>
</protein>
<dbReference type="GO" id="GO:0016874">
    <property type="term" value="F:ligase activity"/>
    <property type="evidence" value="ECO:0007669"/>
    <property type="project" value="UniProtKB-KW"/>
</dbReference>
<comment type="catalytic activity">
    <reaction evidence="9 10">
        <text>tRNA(Pro) + L-proline + ATP = L-prolyl-tRNA(Pro) + AMP + diphosphate</text>
        <dbReference type="Rhea" id="RHEA:14305"/>
        <dbReference type="Rhea" id="RHEA-COMP:9700"/>
        <dbReference type="Rhea" id="RHEA-COMP:9702"/>
        <dbReference type="ChEBI" id="CHEBI:30616"/>
        <dbReference type="ChEBI" id="CHEBI:33019"/>
        <dbReference type="ChEBI" id="CHEBI:60039"/>
        <dbReference type="ChEBI" id="CHEBI:78442"/>
        <dbReference type="ChEBI" id="CHEBI:78532"/>
        <dbReference type="ChEBI" id="CHEBI:456215"/>
        <dbReference type="EC" id="6.1.1.15"/>
    </reaction>
</comment>
<feature type="domain" description="Aminoacyl-transfer RNA synthetases class-II family profile" evidence="11">
    <location>
        <begin position="38"/>
        <end position="463"/>
    </location>
</feature>
<keyword evidence="7 10" id="KW-0648">Protein biosynthesis</keyword>
<dbReference type="Pfam" id="PF04073">
    <property type="entry name" value="tRNA_edit"/>
    <property type="match status" value="1"/>
</dbReference>
<evidence type="ECO:0000313" key="12">
    <source>
        <dbReference type="EMBL" id="GAA0729882.1"/>
    </source>
</evidence>
<dbReference type="Pfam" id="PF03129">
    <property type="entry name" value="HGTP_anticodon"/>
    <property type="match status" value="1"/>
</dbReference>
<dbReference type="Gene3D" id="3.40.50.800">
    <property type="entry name" value="Anticodon-binding domain"/>
    <property type="match status" value="1"/>
</dbReference>
<dbReference type="PANTHER" id="PTHR42753:SF2">
    <property type="entry name" value="PROLINE--TRNA LIGASE"/>
    <property type="match status" value="1"/>
</dbReference>
<dbReference type="PIRSF" id="PIRSF001535">
    <property type="entry name" value="ProRS_1"/>
    <property type="match status" value="1"/>
</dbReference>
<gene>
    <name evidence="10" type="primary">proS</name>
    <name evidence="12" type="ORF">GCM10008905_30490</name>
</gene>
<dbReference type="NCBIfam" id="NF006625">
    <property type="entry name" value="PRK09194.1"/>
    <property type="match status" value="1"/>
</dbReference>
<dbReference type="InterPro" id="IPR004500">
    <property type="entry name" value="Pro-tRNA-synth_IIa_bac-type"/>
</dbReference>
<comment type="similarity">
    <text evidence="10">Belongs to the class-II aminoacyl-tRNA synthetase family. ProS type 1 subfamily.</text>
</comment>
<keyword evidence="4 10" id="KW-0436">Ligase</keyword>
<evidence type="ECO:0000256" key="4">
    <source>
        <dbReference type="ARBA" id="ARBA00022598"/>
    </source>
</evidence>
<keyword evidence="5 10" id="KW-0547">Nucleotide-binding</keyword>
<dbReference type="InterPro" id="IPR004154">
    <property type="entry name" value="Anticodon-bd"/>
</dbReference>
<evidence type="ECO:0000256" key="10">
    <source>
        <dbReference type="HAMAP-Rule" id="MF_01569"/>
    </source>
</evidence>
<dbReference type="PROSITE" id="PS50862">
    <property type="entry name" value="AA_TRNA_LIGASE_II"/>
    <property type="match status" value="1"/>
</dbReference>
<comment type="subunit">
    <text evidence="2 10">Homodimer.</text>
</comment>
<sequence length="570" mass="64124">MKLSKMLIGTLRETPAEAEIVSHQLMLRAGMMRKMASGIYNFMPLGLRVIKKIEDIVREEMNKAGAQEFLASAVLPSELWKESGRWDVFGPEMFRLKDRNEREFCLGPTHEEVFTDIARNEIKSYKQLPLNLYQIQTKYRDERRPRFGVMRSREFIMKDAYSFDKDNEGLDVSYSKMYEAYHNVFKRCGLICKCVEADSGAMGGSGSAEFMVQSEVGEDEIAFCTSCQYAANIEKAPSTAEVMEKEDFNTIEKISTPEVKTIDDLTKFFNTTATKFGKTLIYIADKKIVAVIVRGDREVNEVKVINAIGGAVDFEMADSETVKKVTNAEVGFAGPIGIKADIILIDEEVSNMYNFIVGANETGYHYVNVNYDIDFKGIVGDFRKAVKGDKCPKCGDLITVDRGIEVGHIFKLGTKYSEAMGANFIDENGEAKPLIMGCYGIGVNRTMATVIEQNHDENGIVWPLSIAPYQVIVIPAVMKDEDQVKAAEDIYNKLAEMGVEVVLDDRDERAGVKFKDADLIGIPMRITVGKKIKEGNVEFKLRNSSDLEVLSIEQIFERVREEFLNNQLKL</sequence>
<dbReference type="InterPro" id="IPR036621">
    <property type="entry name" value="Anticodon-bd_dom_sf"/>
</dbReference>
<dbReference type="InterPro" id="IPR002314">
    <property type="entry name" value="aa-tRNA-synt_IIb"/>
</dbReference>
<dbReference type="CDD" id="cd00861">
    <property type="entry name" value="ProRS_anticodon_short"/>
    <property type="match status" value="1"/>
</dbReference>
<evidence type="ECO:0000256" key="1">
    <source>
        <dbReference type="ARBA" id="ARBA00004496"/>
    </source>
</evidence>
<name>A0ABN1J676_9CLOT</name>
<reference evidence="12 13" key="1">
    <citation type="journal article" date="2019" name="Int. J. Syst. Evol. Microbiol.">
        <title>The Global Catalogue of Microorganisms (GCM) 10K type strain sequencing project: providing services to taxonomists for standard genome sequencing and annotation.</title>
        <authorList>
            <consortium name="The Broad Institute Genomics Platform"/>
            <consortium name="The Broad Institute Genome Sequencing Center for Infectious Disease"/>
            <person name="Wu L."/>
            <person name="Ma J."/>
        </authorList>
    </citation>
    <scope>NUCLEOTIDE SEQUENCE [LARGE SCALE GENOMIC DNA]</scope>
    <source>
        <strain evidence="12 13">JCM 1405</strain>
    </source>
</reference>
<dbReference type="InterPro" id="IPR050062">
    <property type="entry name" value="Pro-tRNA_synthetase"/>
</dbReference>
<evidence type="ECO:0000259" key="11">
    <source>
        <dbReference type="PROSITE" id="PS50862"/>
    </source>
</evidence>
<dbReference type="InterPro" id="IPR045864">
    <property type="entry name" value="aa-tRNA-synth_II/BPL/LPL"/>
</dbReference>
<dbReference type="InterPro" id="IPR002316">
    <property type="entry name" value="Pro-tRNA-ligase_IIa"/>
</dbReference>
<evidence type="ECO:0000256" key="2">
    <source>
        <dbReference type="ARBA" id="ARBA00011738"/>
    </source>
</evidence>
<dbReference type="InterPro" id="IPR007214">
    <property type="entry name" value="YbaK/aa-tRNA-synth-assoc-dom"/>
</dbReference>
<organism evidence="12 13">
    <name type="scientific">Clostridium malenominatum</name>
    <dbReference type="NCBI Taxonomy" id="1539"/>
    <lineage>
        <taxon>Bacteria</taxon>
        <taxon>Bacillati</taxon>
        <taxon>Bacillota</taxon>
        <taxon>Clostridia</taxon>
        <taxon>Eubacteriales</taxon>
        <taxon>Clostridiaceae</taxon>
        <taxon>Clostridium</taxon>
    </lineage>
</organism>
<keyword evidence="6 10" id="KW-0067">ATP-binding</keyword>
<dbReference type="InterPro" id="IPR023717">
    <property type="entry name" value="Pro-tRNA-Synthase_IIa_type1"/>
</dbReference>
<dbReference type="InterPro" id="IPR033730">
    <property type="entry name" value="ProRS_core_prok"/>
</dbReference>
<comment type="caution">
    <text evidence="12">The sequence shown here is derived from an EMBL/GenBank/DDBJ whole genome shotgun (WGS) entry which is preliminary data.</text>
</comment>
<dbReference type="PRINTS" id="PR01046">
    <property type="entry name" value="TRNASYNTHPRO"/>
</dbReference>
<proteinExistence type="inferred from homology"/>
<dbReference type="Proteomes" id="UP001500339">
    <property type="component" value="Unassembled WGS sequence"/>
</dbReference>
<dbReference type="RefSeq" id="WP_343771057.1">
    <property type="nucleotide sequence ID" value="NZ_BAAACF010000008.1"/>
</dbReference>
<evidence type="ECO:0000256" key="6">
    <source>
        <dbReference type="ARBA" id="ARBA00022840"/>
    </source>
</evidence>
<dbReference type="SUPFAM" id="SSF52954">
    <property type="entry name" value="Class II aaRS ABD-related"/>
    <property type="match status" value="1"/>
</dbReference>
<dbReference type="NCBIfam" id="TIGR00409">
    <property type="entry name" value="proS_fam_II"/>
    <property type="match status" value="1"/>
</dbReference>
<dbReference type="SUPFAM" id="SSF55681">
    <property type="entry name" value="Class II aaRS and biotin synthetases"/>
    <property type="match status" value="1"/>
</dbReference>
<dbReference type="InterPro" id="IPR044140">
    <property type="entry name" value="ProRS_anticodon_short"/>
</dbReference>
<keyword evidence="3 10" id="KW-0963">Cytoplasm</keyword>
<dbReference type="SUPFAM" id="SSF55826">
    <property type="entry name" value="YbaK/ProRS associated domain"/>
    <property type="match status" value="1"/>
</dbReference>
<evidence type="ECO:0000256" key="3">
    <source>
        <dbReference type="ARBA" id="ARBA00022490"/>
    </source>
</evidence>
<dbReference type="CDD" id="cd00779">
    <property type="entry name" value="ProRS_core_prok"/>
    <property type="match status" value="1"/>
</dbReference>
<comment type="subcellular location">
    <subcellularLocation>
        <location evidence="1 10">Cytoplasm</location>
    </subcellularLocation>
</comment>
<evidence type="ECO:0000256" key="9">
    <source>
        <dbReference type="ARBA" id="ARBA00047671"/>
    </source>
</evidence>
<evidence type="ECO:0000313" key="13">
    <source>
        <dbReference type="Proteomes" id="UP001500339"/>
    </source>
</evidence>